<dbReference type="AlphaFoldDB" id="A0AAV8XVW6"/>
<dbReference type="Proteomes" id="UP001162162">
    <property type="component" value="Unassembled WGS sequence"/>
</dbReference>
<evidence type="ECO:0000313" key="1">
    <source>
        <dbReference type="EMBL" id="KAJ8942829.1"/>
    </source>
</evidence>
<gene>
    <name evidence="1" type="ORF">NQ318_022844</name>
</gene>
<name>A0AAV8XVW6_9CUCU</name>
<accession>A0AAV8XVW6</accession>
<evidence type="ECO:0000313" key="2">
    <source>
        <dbReference type="Proteomes" id="UP001162162"/>
    </source>
</evidence>
<proteinExistence type="predicted"/>
<reference evidence="1" key="1">
    <citation type="journal article" date="2023" name="Insect Mol. Biol.">
        <title>Genome sequencing provides insights into the evolution of gene families encoding plant cell wall-degrading enzymes in longhorned beetles.</title>
        <authorList>
            <person name="Shin N.R."/>
            <person name="Okamura Y."/>
            <person name="Kirsch R."/>
            <person name="Pauchet Y."/>
        </authorList>
    </citation>
    <scope>NUCLEOTIDE SEQUENCE</scope>
    <source>
        <strain evidence="1">AMC_N1</strain>
    </source>
</reference>
<keyword evidence="2" id="KW-1185">Reference proteome</keyword>
<protein>
    <submittedName>
        <fullName evidence="1">Uncharacterized protein</fullName>
    </submittedName>
</protein>
<sequence>MPSNKLYEGVPKNNRNSIAVAGAFLPLSVCSATHCQFSVACVVDLACSVHLHEQRAAVKFCFLVGKNAAETVLMLKTAYNYDAMGKM</sequence>
<comment type="caution">
    <text evidence="1">The sequence shown here is derived from an EMBL/GenBank/DDBJ whole genome shotgun (WGS) entry which is preliminary data.</text>
</comment>
<dbReference type="EMBL" id="JAPWTK010000312">
    <property type="protein sequence ID" value="KAJ8942829.1"/>
    <property type="molecule type" value="Genomic_DNA"/>
</dbReference>
<organism evidence="1 2">
    <name type="scientific">Aromia moschata</name>
    <dbReference type="NCBI Taxonomy" id="1265417"/>
    <lineage>
        <taxon>Eukaryota</taxon>
        <taxon>Metazoa</taxon>
        <taxon>Ecdysozoa</taxon>
        <taxon>Arthropoda</taxon>
        <taxon>Hexapoda</taxon>
        <taxon>Insecta</taxon>
        <taxon>Pterygota</taxon>
        <taxon>Neoptera</taxon>
        <taxon>Endopterygota</taxon>
        <taxon>Coleoptera</taxon>
        <taxon>Polyphaga</taxon>
        <taxon>Cucujiformia</taxon>
        <taxon>Chrysomeloidea</taxon>
        <taxon>Cerambycidae</taxon>
        <taxon>Cerambycinae</taxon>
        <taxon>Callichromatini</taxon>
        <taxon>Aromia</taxon>
    </lineage>
</organism>
<dbReference type="Gene3D" id="1.10.10.1450">
    <property type="match status" value="1"/>
</dbReference>